<dbReference type="AlphaFoldDB" id="A0A437R3E6"/>
<protein>
    <recommendedName>
        <fullName evidence="7">Polysaccharide chain length determinant N-terminal domain-containing protein</fullName>
    </recommendedName>
</protein>
<dbReference type="Gene3D" id="3.30.1890.10">
    <property type="entry name" value="FepE-like"/>
    <property type="match status" value="1"/>
</dbReference>
<feature type="transmembrane region" description="Helical" evidence="6">
    <location>
        <begin position="296"/>
        <end position="319"/>
    </location>
</feature>
<evidence type="ECO:0000256" key="6">
    <source>
        <dbReference type="SAM" id="Phobius"/>
    </source>
</evidence>
<evidence type="ECO:0000256" key="3">
    <source>
        <dbReference type="ARBA" id="ARBA00022692"/>
    </source>
</evidence>
<dbReference type="GO" id="GO:0004713">
    <property type="term" value="F:protein tyrosine kinase activity"/>
    <property type="evidence" value="ECO:0007669"/>
    <property type="project" value="TreeGrafter"/>
</dbReference>
<dbReference type="EMBL" id="SACS01000002">
    <property type="protein sequence ID" value="RVU41300.1"/>
    <property type="molecule type" value="Genomic_DNA"/>
</dbReference>
<sequence>MLSHLPPLIILRINKGIAEVEKYRDDQVSLTLIFQLAWRNKVWLLLSLIISVGCAVFYSLQLPNLYRSEARIVAANESQGKAGGLASQLSSVSAIAGISLGAGGEKKSVIALETMRSRQFFSDFAEKYQILTPIVAGYRWDQHTDQLLLDPELIDTETGRWIRPDVELRTAEPSMQEGYEAFVKRFGSSQDKLTGIVTVSFEFVSPKLSQAWLSLYIKEINDVMRAQDIAEAESAIKYINEQMDKTQLVEVKNLLFSLLEEHTKTLTMANARKDYVFKMIDPPYLPEVKSGPFRSVIVLLTVVVHCFLFLIFIMLYLLLFANKTPAVNKGTGQ</sequence>
<keyword evidence="4 6" id="KW-1133">Transmembrane helix</keyword>
<gene>
    <name evidence="8" type="ORF">EOE67_03620</name>
</gene>
<comment type="caution">
    <text evidence="8">The sequence shown here is derived from an EMBL/GenBank/DDBJ whole genome shotgun (WGS) entry which is preliminary data.</text>
</comment>
<dbReference type="PANTHER" id="PTHR32309">
    <property type="entry name" value="TYROSINE-PROTEIN KINASE"/>
    <property type="match status" value="1"/>
</dbReference>
<keyword evidence="5 6" id="KW-0472">Membrane</keyword>
<proteinExistence type="predicted"/>
<accession>A0A437R3E6</accession>
<reference evidence="8 9" key="1">
    <citation type="submission" date="2019-01" db="EMBL/GenBank/DDBJ databases">
        <authorList>
            <person name="Chen W.-M."/>
        </authorList>
    </citation>
    <scope>NUCLEOTIDE SEQUENCE [LARGE SCALE GENOMIC DNA]</scope>
    <source>
        <strain evidence="8 9">KYPC3</strain>
    </source>
</reference>
<dbReference type="InterPro" id="IPR050445">
    <property type="entry name" value="Bact_polysacc_biosynth/exp"/>
</dbReference>
<keyword evidence="9" id="KW-1185">Reference proteome</keyword>
<evidence type="ECO:0000313" key="9">
    <source>
        <dbReference type="Proteomes" id="UP000283077"/>
    </source>
</evidence>
<feature type="domain" description="Polysaccharide chain length determinant N-terminal" evidence="7">
    <location>
        <begin position="27"/>
        <end position="122"/>
    </location>
</feature>
<organism evidence="8 9">
    <name type="scientific">Rheinheimera riviphila</name>
    <dbReference type="NCBI Taxonomy" id="1834037"/>
    <lineage>
        <taxon>Bacteria</taxon>
        <taxon>Pseudomonadati</taxon>
        <taxon>Pseudomonadota</taxon>
        <taxon>Gammaproteobacteria</taxon>
        <taxon>Chromatiales</taxon>
        <taxon>Chromatiaceae</taxon>
        <taxon>Rheinheimera</taxon>
    </lineage>
</organism>
<dbReference type="Proteomes" id="UP000283077">
    <property type="component" value="Unassembled WGS sequence"/>
</dbReference>
<keyword evidence="2" id="KW-1003">Cell membrane</keyword>
<dbReference type="InterPro" id="IPR003856">
    <property type="entry name" value="LPS_length_determ_N"/>
</dbReference>
<evidence type="ECO:0000313" key="8">
    <source>
        <dbReference type="EMBL" id="RVU41300.1"/>
    </source>
</evidence>
<dbReference type="PANTHER" id="PTHR32309:SF13">
    <property type="entry name" value="FERRIC ENTEROBACTIN TRANSPORT PROTEIN FEPE"/>
    <property type="match status" value="1"/>
</dbReference>
<comment type="subcellular location">
    <subcellularLocation>
        <location evidence="1">Cell membrane</location>
        <topology evidence="1">Multi-pass membrane protein</topology>
    </subcellularLocation>
</comment>
<dbReference type="Pfam" id="PF02706">
    <property type="entry name" value="Wzz"/>
    <property type="match status" value="1"/>
</dbReference>
<evidence type="ECO:0000256" key="5">
    <source>
        <dbReference type="ARBA" id="ARBA00023136"/>
    </source>
</evidence>
<evidence type="ECO:0000256" key="4">
    <source>
        <dbReference type="ARBA" id="ARBA00022989"/>
    </source>
</evidence>
<dbReference type="OrthoDB" id="9775724at2"/>
<keyword evidence="3 6" id="KW-0812">Transmembrane</keyword>
<evidence type="ECO:0000256" key="1">
    <source>
        <dbReference type="ARBA" id="ARBA00004651"/>
    </source>
</evidence>
<dbReference type="GO" id="GO:0005886">
    <property type="term" value="C:plasma membrane"/>
    <property type="evidence" value="ECO:0007669"/>
    <property type="project" value="UniProtKB-SubCell"/>
</dbReference>
<evidence type="ECO:0000259" key="7">
    <source>
        <dbReference type="Pfam" id="PF02706"/>
    </source>
</evidence>
<name>A0A437R3E6_9GAMM</name>
<evidence type="ECO:0000256" key="2">
    <source>
        <dbReference type="ARBA" id="ARBA00022475"/>
    </source>
</evidence>